<dbReference type="PANTHER" id="PTHR30441">
    <property type="entry name" value="DUF748 DOMAIN-CONTAINING PROTEIN"/>
    <property type="match status" value="1"/>
</dbReference>
<feature type="domain" description="AsmA" evidence="2">
    <location>
        <begin position="863"/>
        <end position="1125"/>
    </location>
</feature>
<feature type="compositionally biased region" description="Low complexity" evidence="1">
    <location>
        <begin position="1281"/>
        <end position="1299"/>
    </location>
</feature>
<feature type="compositionally biased region" description="Pro residues" evidence="1">
    <location>
        <begin position="1339"/>
        <end position="1354"/>
    </location>
</feature>
<evidence type="ECO:0000259" key="2">
    <source>
        <dbReference type="Pfam" id="PF05170"/>
    </source>
</evidence>
<dbReference type="Proteomes" id="UP001595528">
    <property type="component" value="Unassembled WGS sequence"/>
</dbReference>
<evidence type="ECO:0000256" key="1">
    <source>
        <dbReference type="SAM" id="MobiDB-lite"/>
    </source>
</evidence>
<feature type="domain" description="AsmA" evidence="2">
    <location>
        <begin position="7"/>
        <end position="120"/>
    </location>
</feature>
<evidence type="ECO:0000313" key="4">
    <source>
        <dbReference type="Proteomes" id="UP001595528"/>
    </source>
</evidence>
<dbReference type="Pfam" id="PF05170">
    <property type="entry name" value="AsmA"/>
    <property type="match status" value="2"/>
</dbReference>
<reference evidence="4" key="1">
    <citation type="journal article" date="2019" name="Int. J. Syst. Evol. Microbiol.">
        <title>The Global Catalogue of Microorganisms (GCM) 10K type strain sequencing project: providing services to taxonomists for standard genome sequencing and annotation.</title>
        <authorList>
            <consortium name="The Broad Institute Genomics Platform"/>
            <consortium name="The Broad Institute Genome Sequencing Center for Infectious Disease"/>
            <person name="Wu L."/>
            <person name="Ma J."/>
        </authorList>
    </citation>
    <scope>NUCLEOTIDE SEQUENCE [LARGE SCALE GENOMIC DNA]</scope>
    <source>
        <strain evidence="4">KCTC 42964</strain>
    </source>
</reference>
<dbReference type="InterPro" id="IPR052894">
    <property type="entry name" value="AsmA-related"/>
</dbReference>
<feature type="region of interest" description="Disordered" evidence="1">
    <location>
        <begin position="1254"/>
        <end position="1354"/>
    </location>
</feature>
<accession>A0ABV7KZI8</accession>
<feature type="compositionally biased region" description="Pro residues" evidence="1">
    <location>
        <begin position="1268"/>
        <end position="1280"/>
    </location>
</feature>
<proteinExistence type="predicted"/>
<keyword evidence="4" id="KW-1185">Reference proteome</keyword>
<dbReference type="PANTHER" id="PTHR30441:SF4">
    <property type="entry name" value="PROTEIN ASMA"/>
    <property type="match status" value="1"/>
</dbReference>
<dbReference type="EMBL" id="JBHRTR010000025">
    <property type="protein sequence ID" value="MFC3227828.1"/>
    <property type="molecule type" value="Genomic_DNA"/>
</dbReference>
<comment type="caution">
    <text evidence="3">The sequence shown here is derived from an EMBL/GenBank/DDBJ whole genome shotgun (WGS) entry which is preliminary data.</text>
</comment>
<organism evidence="3 4">
    <name type="scientific">Marinibaculum pumilum</name>
    <dbReference type="NCBI Taxonomy" id="1766165"/>
    <lineage>
        <taxon>Bacteria</taxon>
        <taxon>Pseudomonadati</taxon>
        <taxon>Pseudomonadota</taxon>
        <taxon>Alphaproteobacteria</taxon>
        <taxon>Rhodospirillales</taxon>
        <taxon>Rhodospirillaceae</taxon>
        <taxon>Marinibaculum</taxon>
    </lineage>
</organism>
<dbReference type="RefSeq" id="WP_379900334.1">
    <property type="nucleotide sequence ID" value="NZ_JBHRTR010000025.1"/>
</dbReference>
<name>A0ABV7KZI8_9PROT</name>
<evidence type="ECO:0000313" key="3">
    <source>
        <dbReference type="EMBL" id="MFC3227828.1"/>
    </source>
</evidence>
<sequence length="1354" mass="138094">MRWFLGTVATLLLVLAVGALVAPRLIEWNDYRGRIADAFAQRTGLQAEIGGDLHMVLLPRPTLFAADVRLSAPGDPAGPLATVPALRAELDPLSLAAGNVEPRTIALEAPDIRLRLGERGLADATALSERLLAVGESRLQNLAVADARLTVVQDGRPLATFAGIDLAFAAPGAERPGSLQLEGRWDEVPFNATLEVGALPASGQTTLRGRGELAGGLAQISYGGALTIVPEAAAPRSGGAADLSTEGQLNATVRDPAALLSLLWPQDEDGRQIPHEPLTLAARLIAEPGSLVVNNLDLRWGRTTIGGAAAAIVGPPVDLNLTLQVAGLDLDLLAPVAARLLPAVDGTLSLPASDRITFDIAATALRYRQSVVRRLQVAGVLEQGVLDLQELQADLPGSATLAAGGRLLTPGELPEFNGHLVVESADARRTLGWLGVDEALLPAAAPRRLRAEADLALDAGLWRVLDLAVEMDGTSLQGGIALRPAGRPSFSANLRLGHLHLDPWMPVLGHVLSQAADRGTAGAAAASRAVGERLADLAGLLAGVDSNLRLSLRDIAWQDSQLSEGNLDLTLVRGELSLTRAVGVLGDGLRTELSGAAAVAEDGGGLDYDLKVEAAGQNLFDQLQRLVPVLLPGAGTVPAPGAADEAAAAPGQAVPPAGPSRLALRLGGDARQALLRDLVFDLPGARLTGRGTLGLTAPVPTLVADIAWQVRDPRRFASRFANRLGGGDLLLYRQPSSGAATLTVDAGTLGISGLILELPALTATAEGRLNRTGTPRDFDLRIGLQADSPGALLDAAGLPVGESAGSGIAAAGPVSLIAHVNGTPAELQLQEARLTYGAAVLQLDGTGSLQPAPGLAGRLSLSAPELAPLLAGTGLTARAGADGRPLGHVAIAADYRLTDSALQIEGLKGRAGPTEVDAALALEWAGAAPVLLLDIGLAGLPLDRLQPGRPAALFAGILAGQAESAHRGRAPYAAGADLAEAAGRLRDRLRLDLALSATAISAGDGLFEDGRLELQVREQELTLEVLEGRLAGGRIAATGRVDARGLPALSLQAEVEAVDAAALVDRLTGLQGITGRTDGRLRLRTAGTTADAMLDRLSGQVDVTMTDGRMAGIDIAAIAAMLDRTPPEVPPPGALAAALGVPDADAAGGPAPAPDDRATAFETLSGQLFLESGVLRLQHVAAALAEGIASWHGSVDLPAERLDLTGTFRLAAWPEAPAIELEMEGPFADLQRRALTDAMRQYLAGRAAAARISAPVREPMPAEAAPPDESPADPPSPPQPQSAAPGAASGGDEAAADASVPPAGPSEDVGPGGTAGTDEAAPGNGMPEEAAPSSSGTPAPAPTPAPTPAAPSDS</sequence>
<protein>
    <submittedName>
        <fullName evidence="3">AsmA family protein</fullName>
    </submittedName>
</protein>
<feature type="compositionally biased region" description="Low complexity" evidence="1">
    <location>
        <begin position="1254"/>
        <end position="1267"/>
    </location>
</feature>
<gene>
    <name evidence="3" type="ORF">ACFOGJ_11335</name>
</gene>
<dbReference type="InterPro" id="IPR007844">
    <property type="entry name" value="AsmA"/>
</dbReference>